<dbReference type="InterPro" id="IPR004639">
    <property type="entry name" value="4pyrrol_synth_GluAld_NH2Trfase"/>
</dbReference>
<dbReference type="InterPro" id="IPR015421">
    <property type="entry name" value="PyrdxlP-dep_Trfase_major"/>
</dbReference>
<dbReference type="Gene3D" id="3.90.1150.10">
    <property type="entry name" value="Aspartate Aminotransferase, domain 1"/>
    <property type="match status" value="1"/>
</dbReference>
<reference evidence="8" key="1">
    <citation type="submission" date="2020-10" db="EMBL/GenBank/DDBJ databases">
        <title>Microbiome of the Black Sea water column analyzed by genome centric metagenomics.</title>
        <authorList>
            <person name="Cabello-Yeves P.J."/>
            <person name="Callieri C."/>
            <person name="Picazo A."/>
            <person name="Mehrshad M."/>
            <person name="Haro-Moreno J.M."/>
            <person name="Roda-Garcia J."/>
            <person name="Dzembekova N."/>
            <person name="Slabakova V."/>
            <person name="Slabakova N."/>
            <person name="Moncheva S."/>
            <person name="Rodriguez-Valera F."/>
        </authorList>
    </citation>
    <scope>NUCLEOTIDE SEQUENCE</scope>
    <source>
        <strain evidence="8">BS30m-G43</strain>
    </source>
</reference>
<dbReference type="NCBIfam" id="NF000818">
    <property type="entry name" value="PRK00062.1"/>
    <property type="match status" value="1"/>
</dbReference>
<dbReference type="Gene3D" id="3.40.640.10">
    <property type="entry name" value="Type I PLP-dependent aspartate aminotransferase-like (Major domain)"/>
    <property type="match status" value="1"/>
</dbReference>
<evidence type="ECO:0000256" key="2">
    <source>
        <dbReference type="ARBA" id="ARBA00004819"/>
    </source>
</evidence>
<comment type="caution">
    <text evidence="8">The sequence shown here is derived from an EMBL/GenBank/DDBJ whole genome shotgun (WGS) entry which is preliminary data.</text>
</comment>
<evidence type="ECO:0000256" key="5">
    <source>
        <dbReference type="ARBA" id="ARBA00023235"/>
    </source>
</evidence>
<name>A0A937M2L4_9GAMM</name>
<comment type="pathway">
    <text evidence="2">Porphyrin-containing compound metabolism; protoporphyrin-IX biosynthesis; 5-aminolevulinate from L-glutamyl-tRNA(Glu): step 2/2.</text>
</comment>
<organism evidence="8 9">
    <name type="scientific">SAR86 cluster bacterium</name>
    <dbReference type="NCBI Taxonomy" id="2030880"/>
    <lineage>
        <taxon>Bacteria</taxon>
        <taxon>Pseudomonadati</taxon>
        <taxon>Pseudomonadota</taxon>
        <taxon>Gammaproteobacteria</taxon>
        <taxon>SAR86 cluster</taxon>
    </lineage>
</organism>
<dbReference type="Pfam" id="PF00202">
    <property type="entry name" value="Aminotran_3"/>
    <property type="match status" value="1"/>
</dbReference>
<evidence type="ECO:0000256" key="7">
    <source>
        <dbReference type="HAMAP-Rule" id="MF_00375"/>
    </source>
</evidence>
<feature type="modified residue" description="N6-(pyridoxal phosphate)lysine" evidence="7">
    <location>
        <position position="268"/>
    </location>
</feature>
<keyword evidence="5 7" id="KW-0413">Isomerase</keyword>
<dbReference type="GO" id="GO:0030170">
    <property type="term" value="F:pyridoxal phosphate binding"/>
    <property type="evidence" value="ECO:0007669"/>
    <property type="project" value="InterPro"/>
</dbReference>
<dbReference type="InterPro" id="IPR049704">
    <property type="entry name" value="Aminotrans_3_PPA_site"/>
</dbReference>
<comment type="similarity">
    <text evidence="3 7">Belongs to the class-III pyridoxal-phosphate-dependent aminotransferase family. HemL subfamily.</text>
</comment>
<comment type="subunit">
    <text evidence="7">Homodimer.</text>
</comment>
<dbReference type="GO" id="GO:0005737">
    <property type="term" value="C:cytoplasm"/>
    <property type="evidence" value="ECO:0007669"/>
    <property type="project" value="UniProtKB-SubCell"/>
</dbReference>
<dbReference type="AlphaFoldDB" id="A0A937M2L4"/>
<evidence type="ECO:0000256" key="3">
    <source>
        <dbReference type="ARBA" id="ARBA00008981"/>
    </source>
</evidence>
<keyword evidence="6 7" id="KW-0627">Porphyrin biosynthesis</keyword>
<keyword evidence="7" id="KW-0963">Cytoplasm</keyword>
<dbReference type="SUPFAM" id="SSF53383">
    <property type="entry name" value="PLP-dependent transferases"/>
    <property type="match status" value="1"/>
</dbReference>
<comment type="catalytic activity">
    <reaction evidence="7">
        <text>(S)-4-amino-5-oxopentanoate = 5-aminolevulinate</text>
        <dbReference type="Rhea" id="RHEA:14265"/>
        <dbReference type="ChEBI" id="CHEBI:57501"/>
        <dbReference type="ChEBI" id="CHEBI:356416"/>
        <dbReference type="EC" id="5.4.3.8"/>
    </reaction>
</comment>
<evidence type="ECO:0000256" key="1">
    <source>
        <dbReference type="ARBA" id="ARBA00001933"/>
    </source>
</evidence>
<keyword evidence="4 7" id="KW-0663">Pyridoxal phosphate</keyword>
<proteinExistence type="inferred from homology"/>
<dbReference type="CDD" id="cd00610">
    <property type="entry name" value="OAT_like"/>
    <property type="match status" value="1"/>
</dbReference>
<dbReference type="GO" id="GO:0008483">
    <property type="term" value="F:transaminase activity"/>
    <property type="evidence" value="ECO:0007669"/>
    <property type="project" value="InterPro"/>
</dbReference>
<evidence type="ECO:0000313" key="9">
    <source>
        <dbReference type="Proteomes" id="UP000705230"/>
    </source>
</evidence>
<dbReference type="InterPro" id="IPR015422">
    <property type="entry name" value="PyrdxlP-dep_Trfase_small"/>
</dbReference>
<dbReference type="InterPro" id="IPR005814">
    <property type="entry name" value="Aminotrans_3"/>
</dbReference>
<evidence type="ECO:0000256" key="6">
    <source>
        <dbReference type="ARBA" id="ARBA00023244"/>
    </source>
</evidence>
<evidence type="ECO:0000313" key="8">
    <source>
        <dbReference type="EMBL" id="MBL6903507.1"/>
    </source>
</evidence>
<dbReference type="PIRSF" id="PIRSF000521">
    <property type="entry name" value="Transaminase_4ab_Lys_Orn"/>
    <property type="match status" value="1"/>
</dbReference>
<comment type="cofactor">
    <cofactor evidence="1 7">
        <name>pyridoxal 5'-phosphate</name>
        <dbReference type="ChEBI" id="CHEBI:597326"/>
    </cofactor>
</comment>
<dbReference type="FunFam" id="3.40.640.10:FF:000021">
    <property type="entry name" value="Glutamate-1-semialdehyde 2,1-aminomutase"/>
    <property type="match status" value="1"/>
</dbReference>
<accession>A0A937M2L4</accession>
<gene>
    <name evidence="7 8" type="primary">hemL</name>
    <name evidence="8" type="ORF">ISR29_04825</name>
</gene>
<dbReference type="PANTHER" id="PTHR43713">
    <property type="entry name" value="GLUTAMATE-1-SEMIALDEHYDE 2,1-AMINOMUTASE"/>
    <property type="match status" value="1"/>
</dbReference>
<sequence>MKEINTSKELFKEAQNLMPGGVNSPVRAFKNIGGSPIFFKSAKGAFLYDEDHNEYVDFIGSWGPMIMGHTHPKVVAAVNKQIEAGTSFGAPTKLESSVAKLIKQCVPSIEKIRMVNSGTEATMSCIRLARGCTGKNKIIKFTGCYHGHADSLLVKAGSGVSTFGLPDSPGVPAELASLTISCPYNDKEHFLRVFDEVKSDLAAIIIEPVAGNMGFVPADKSFLELLREVSSQNNSILIFDEVMSGFRVSLGGAQELYDIKPDLTALGKVIGAGLPVGAFGGRSDLMDQLAPEGPIYQAGTLSGNPLAMAAGEALLAELIKTDPYKSLEMKASYLLDGMAKIMDVNNIDFVKNQMGGMFGFFFTSEMPNNFDDVVATNDSMFIKFLNSCLANGIYFAPSKYEAGFISTQHDENILNMVLQKIELVIKEGL</sequence>
<dbReference type="HAMAP" id="MF_00375">
    <property type="entry name" value="HemL_aminotrans_3"/>
    <property type="match status" value="1"/>
</dbReference>
<evidence type="ECO:0000256" key="4">
    <source>
        <dbReference type="ARBA" id="ARBA00022898"/>
    </source>
</evidence>
<dbReference type="PROSITE" id="PS00600">
    <property type="entry name" value="AA_TRANSFER_CLASS_3"/>
    <property type="match status" value="1"/>
</dbReference>
<dbReference type="EMBL" id="JADHSG010000006">
    <property type="protein sequence ID" value="MBL6903507.1"/>
    <property type="molecule type" value="Genomic_DNA"/>
</dbReference>
<dbReference type="GO" id="GO:0006782">
    <property type="term" value="P:protoporphyrinogen IX biosynthetic process"/>
    <property type="evidence" value="ECO:0007669"/>
    <property type="project" value="UniProtKB-UniRule"/>
</dbReference>
<comment type="subcellular location">
    <subcellularLocation>
        <location evidence="7">Cytoplasm</location>
    </subcellularLocation>
</comment>
<dbReference type="EC" id="5.4.3.8" evidence="7"/>
<dbReference type="InterPro" id="IPR015424">
    <property type="entry name" value="PyrdxlP-dep_Trfase"/>
</dbReference>
<protein>
    <recommendedName>
        <fullName evidence="7">Glutamate-1-semialdehyde 2,1-aminomutase</fullName>
        <shortName evidence="7">GSA</shortName>
        <ecNumber evidence="7">5.4.3.8</ecNumber>
    </recommendedName>
    <alternativeName>
        <fullName evidence="7">Glutamate-1-semialdehyde aminotransferase</fullName>
        <shortName evidence="7">GSA-AT</shortName>
    </alternativeName>
</protein>
<dbReference type="PANTHER" id="PTHR43713:SF3">
    <property type="entry name" value="GLUTAMATE-1-SEMIALDEHYDE 2,1-AMINOMUTASE 1, CHLOROPLASTIC-RELATED"/>
    <property type="match status" value="1"/>
</dbReference>
<dbReference type="NCBIfam" id="TIGR00713">
    <property type="entry name" value="hemL"/>
    <property type="match status" value="1"/>
</dbReference>
<dbReference type="Proteomes" id="UP000705230">
    <property type="component" value="Unassembled WGS sequence"/>
</dbReference>
<dbReference type="GO" id="GO:0042286">
    <property type="term" value="F:glutamate-1-semialdehyde 2,1-aminomutase activity"/>
    <property type="evidence" value="ECO:0007669"/>
    <property type="project" value="UniProtKB-UniRule"/>
</dbReference>